<organism evidence="2 3">
    <name type="scientific">Micromonospora polyrhachis</name>
    <dbReference type="NCBI Taxonomy" id="1282883"/>
    <lineage>
        <taxon>Bacteria</taxon>
        <taxon>Bacillati</taxon>
        <taxon>Actinomycetota</taxon>
        <taxon>Actinomycetes</taxon>
        <taxon>Micromonosporales</taxon>
        <taxon>Micromonosporaceae</taxon>
        <taxon>Micromonospora</taxon>
    </lineage>
</organism>
<evidence type="ECO:0000256" key="1">
    <source>
        <dbReference type="SAM" id="Phobius"/>
    </source>
</evidence>
<keyword evidence="3" id="KW-1185">Reference proteome</keyword>
<evidence type="ECO:0000313" key="2">
    <source>
        <dbReference type="EMBL" id="MBB4957231.1"/>
    </source>
</evidence>
<proteinExistence type="predicted"/>
<reference evidence="2 3" key="1">
    <citation type="submission" date="2020-08" db="EMBL/GenBank/DDBJ databases">
        <title>Sequencing the genomes of 1000 actinobacteria strains.</title>
        <authorList>
            <person name="Klenk H.-P."/>
        </authorList>
    </citation>
    <scope>NUCLEOTIDE SEQUENCE [LARGE SCALE GENOMIC DNA]</scope>
    <source>
        <strain evidence="2 3">DSM 45886</strain>
    </source>
</reference>
<name>A0A7W7SM86_9ACTN</name>
<protein>
    <submittedName>
        <fullName evidence="2">Uncharacterized protein</fullName>
    </submittedName>
</protein>
<accession>A0A7W7SM86</accession>
<dbReference type="Proteomes" id="UP000578819">
    <property type="component" value="Unassembled WGS sequence"/>
</dbReference>
<keyword evidence="1" id="KW-0472">Membrane</keyword>
<gene>
    <name evidence="2" type="ORF">FHR38_000964</name>
</gene>
<sequence>MAGMKEIALFGNLLLSMFLAAWGVFVLISGWAPQRGLVPFRSVRAYGLHYLQLSAAFGFVWLSQAVRPGPYALLFFVAGFGILFWLTWRMLPYLRTVRWDRPGRWGRPDTCCRQQERCRHIPG</sequence>
<keyword evidence="1" id="KW-1133">Transmembrane helix</keyword>
<evidence type="ECO:0000313" key="3">
    <source>
        <dbReference type="Proteomes" id="UP000578819"/>
    </source>
</evidence>
<dbReference type="AlphaFoldDB" id="A0A7W7SM86"/>
<feature type="transmembrane region" description="Helical" evidence="1">
    <location>
        <begin position="69"/>
        <end position="88"/>
    </location>
</feature>
<feature type="transmembrane region" description="Helical" evidence="1">
    <location>
        <begin position="12"/>
        <end position="33"/>
    </location>
</feature>
<dbReference type="EMBL" id="JACHJW010000001">
    <property type="protein sequence ID" value="MBB4957231.1"/>
    <property type="molecule type" value="Genomic_DNA"/>
</dbReference>
<comment type="caution">
    <text evidence="2">The sequence shown here is derived from an EMBL/GenBank/DDBJ whole genome shotgun (WGS) entry which is preliminary data.</text>
</comment>
<dbReference type="RefSeq" id="WP_184533094.1">
    <property type="nucleotide sequence ID" value="NZ_JACHJW010000001.1"/>
</dbReference>
<keyword evidence="1" id="KW-0812">Transmembrane</keyword>